<comment type="caution">
    <text evidence="2">The sequence shown here is derived from an EMBL/GenBank/DDBJ whole genome shotgun (WGS) entry which is preliminary data.</text>
</comment>
<gene>
    <name evidence="2" type="ORF">Anas_08985</name>
</gene>
<sequence>MEGTKEFGGVSLIPPLQKGKSFLCYRDVNKAIEKHRELYGLRLALKRAVKLENYCLTFDQMKDLNLRLKYGELDYHCFAATGRPGRPGNDERCPQLIRLKLSPDAQSLVVYESHNHNILPASEGSQKSQQPALKQTKLDFFPLPSDRPCFRGDITLTPINPVQKNPILILPKPLPGVTTVPSIVGIDSKTQAQPSSATPFSFAKNFFINNNSFGALTPVTEINSITITPTNNPNPTPPVQIYPPPGSDKGGNGQPSEGDSKTEKITIKIKKSQVVPNEMVIVGSLRDTVEQLHSKGHVPNSAPSSSQSLDTTPKITSSIGTNSKESSPKPFPQPLKVPKERTEHLGHTTATLTGNLVPK</sequence>
<dbReference type="Proteomes" id="UP000326759">
    <property type="component" value="Unassembled WGS sequence"/>
</dbReference>
<feature type="region of interest" description="Disordered" evidence="1">
    <location>
        <begin position="292"/>
        <end position="359"/>
    </location>
</feature>
<evidence type="ECO:0000313" key="2">
    <source>
        <dbReference type="EMBL" id="KAB7495665.1"/>
    </source>
</evidence>
<feature type="compositionally biased region" description="Polar residues" evidence="1">
    <location>
        <begin position="301"/>
        <end position="325"/>
    </location>
</feature>
<evidence type="ECO:0000256" key="1">
    <source>
        <dbReference type="SAM" id="MobiDB-lite"/>
    </source>
</evidence>
<reference evidence="2 3" key="1">
    <citation type="journal article" date="2019" name="PLoS Biol.">
        <title>Sex chromosomes control vertical transmission of feminizing Wolbachia symbionts in an isopod.</title>
        <authorList>
            <person name="Becking T."/>
            <person name="Chebbi M.A."/>
            <person name="Giraud I."/>
            <person name="Moumen B."/>
            <person name="Laverre T."/>
            <person name="Caubet Y."/>
            <person name="Peccoud J."/>
            <person name="Gilbert C."/>
            <person name="Cordaux R."/>
        </authorList>
    </citation>
    <scope>NUCLEOTIDE SEQUENCE [LARGE SCALE GENOMIC DNA]</scope>
    <source>
        <strain evidence="2">ANa2</strain>
        <tissue evidence="2">Whole body excluding digestive tract and cuticle</tissue>
    </source>
</reference>
<proteinExistence type="predicted"/>
<feature type="non-terminal residue" evidence="2">
    <location>
        <position position="359"/>
    </location>
</feature>
<organism evidence="2 3">
    <name type="scientific">Armadillidium nasatum</name>
    <dbReference type="NCBI Taxonomy" id="96803"/>
    <lineage>
        <taxon>Eukaryota</taxon>
        <taxon>Metazoa</taxon>
        <taxon>Ecdysozoa</taxon>
        <taxon>Arthropoda</taxon>
        <taxon>Crustacea</taxon>
        <taxon>Multicrustacea</taxon>
        <taxon>Malacostraca</taxon>
        <taxon>Eumalacostraca</taxon>
        <taxon>Peracarida</taxon>
        <taxon>Isopoda</taxon>
        <taxon>Oniscidea</taxon>
        <taxon>Crinocheta</taxon>
        <taxon>Armadillidiidae</taxon>
        <taxon>Armadillidium</taxon>
    </lineage>
</organism>
<name>A0A5N5SNK6_9CRUS</name>
<dbReference type="EMBL" id="SEYY01022284">
    <property type="protein sequence ID" value="KAB7495665.1"/>
    <property type="molecule type" value="Genomic_DNA"/>
</dbReference>
<protein>
    <submittedName>
        <fullName evidence="2">Uncharacterized protein</fullName>
    </submittedName>
</protein>
<accession>A0A5N5SNK6</accession>
<dbReference type="OrthoDB" id="6351300at2759"/>
<feature type="compositionally biased region" description="Pro residues" evidence="1">
    <location>
        <begin position="232"/>
        <end position="246"/>
    </location>
</feature>
<evidence type="ECO:0000313" key="3">
    <source>
        <dbReference type="Proteomes" id="UP000326759"/>
    </source>
</evidence>
<feature type="compositionally biased region" description="Polar residues" evidence="1">
    <location>
        <begin position="348"/>
        <end position="359"/>
    </location>
</feature>
<dbReference type="AlphaFoldDB" id="A0A5N5SNK6"/>
<feature type="compositionally biased region" description="Basic and acidic residues" evidence="1">
    <location>
        <begin position="337"/>
        <end position="346"/>
    </location>
</feature>
<feature type="region of interest" description="Disordered" evidence="1">
    <location>
        <begin position="227"/>
        <end position="264"/>
    </location>
</feature>
<keyword evidence="3" id="KW-1185">Reference proteome</keyword>